<accession>A0ACC2PTB9</accession>
<organism evidence="1 2">
    <name type="scientific">Eretmocerus hayati</name>
    <dbReference type="NCBI Taxonomy" id="131215"/>
    <lineage>
        <taxon>Eukaryota</taxon>
        <taxon>Metazoa</taxon>
        <taxon>Ecdysozoa</taxon>
        <taxon>Arthropoda</taxon>
        <taxon>Hexapoda</taxon>
        <taxon>Insecta</taxon>
        <taxon>Pterygota</taxon>
        <taxon>Neoptera</taxon>
        <taxon>Endopterygota</taxon>
        <taxon>Hymenoptera</taxon>
        <taxon>Apocrita</taxon>
        <taxon>Proctotrupomorpha</taxon>
        <taxon>Chalcidoidea</taxon>
        <taxon>Aphelinidae</taxon>
        <taxon>Aphelininae</taxon>
        <taxon>Eretmocerus</taxon>
    </lineage>
</organism>
<protein>
    <submittedName>
        <fullName evidence="1">Uncharacterized protein</fullName>
    </submittedName>
</protein>
<dbReference type="Proteomes" id="UP001239111">
    <property type="component" value="Chromosome 1"/>
</dbReference>
<name>A0ACC2PTB9_9HYME</name>
<sequence length="100" mass="10812">MVSCNAAEFPIGTLRHPAMMGPSTSKDTMGPHHLARVIGDDVVMEWVGCLVIGLWFLCKECPLLEVILGNPNVVSSQVLSHSIMVVGPVDAISWDLSLRN</sequence>
<dbReference type="EMBL" id="CM056741">
    <property type="protein sequence ID" value="KAJ8685035.1"/>
    <property type="molecule type" value="Genomic_DNA"/>
</dbReference>
<reference evidence="1" key="1">
    <citation type="submission" date="2023-04" db="EMBL/GenBank/DDBJ databases">
        <title>A chromosome-level genome assembly of the parasitoid wasp Eretmocerus hayati.</title>
        <authorList>
            <person name="Zhong Y."/>
            <person name="Liu S."/>
            <person name="Liu Y."/>
        </authorList>
    </citation>
    <scope>NUCLEOTIDE SEQUENCE</scope>
    <source>
        <strain evidence="1">ZJU_SS_LIU_2023</strain>
    </source>
</reference>
<proteinExistence type="predicted"/>
<evidence type="ECO:0000313" key="1">
    <source>
        <dbReference type="EMBL" id="KAJ8685035.1"/>
    </source>
</evidence>
<comment type="caution">
    <text evidence="1">The sequence shown here is derived from an EMBL/GenBank/DDBJ whole genome shotgun (WGS) entry which is preliminary data.</text>
</comment>
<evidence type="ECO:0000313" key="2">
    <source>
        <dbReference type="Proteomes" id="UP001239111"/>
    </source>
</evidence>
<keyword evidence="2" id="KW-1185">Reference proteome</keyword>
<gene>
    <name evidence="1" type="ORF">QAD02_020828</name>
</gene>